<evidence type="ECO:0000313" key="2">
    <source>
        <dbReference type="EMBL" id="GGU30317.1"/>
    </source>
</evidence>
<dbReference type="GO" id="GO:0043190">
    <property type="term" value="C:ATP-binding cassette (ABC) transporter complex"/>
    <property type="evidence" value="ECO:0007669"/>
    <property type="project" value="InterPro"/>
</dbReference>
<dbReference type="Gene3D" id="3.40.190.120">
    <property type="entry name" value="Osmoprotection protein (prox), domain 2"/>
    <property type="match status" value="1"/>
</dbReference>
<dbReference type="Gene3D" id="3.40.190.10">
    <property type="entry name" value="Periplasmic binding protein-like II"/>
    <property type="match status" value="1"/>
</dbReference>
<dbReference type="SUPFAM" id="SSF53850">
    <property type="entry name" value="Periplasmic binding protein-like II"/>
    <property type="match status" value="1"/>
</dbReference>
<dbReference type="AlphaFoldDB" id="A0A918HUS8"/>
<dbReference type="CDD" id="cd13606">
    <property type="entry name" value="PBP2_ProX_like"/>
    <property type="match status" value="1"/>
</dbReference>
<reference evidence="2" key="1">
    <citation type="journal article" date="2014" name="Int. J. Syst. Evol. Microbiol.">
        <title>Complete genome sequence of Corynebacterium casei LMG S-19264T (=DSM 44701T), isolated from a smear-ripened cheese.</title>
        <authorList>
            <consortium name="US DOE Joint Genome Institute (JGI-PGF)"/>
            <person name="Walter F."/>
            <person name="Albersmeier A."/>
            <person name="Kalinowski J."/>
            <person name="Ruckert C."/>
        </authorList>
    </citation>
    <scope>NUCLEOTIDE SEQUENCE</scope>
    <source>
        <strain evidence="2">JCM 4391</strain>
    </source>
</reference>
<name>A0A918HUS8_9ACTN</name>
<reference evidence="2" key="2">
    <citation type="submission" date="2020-09" db="EMBL/GenBank/DDBJ databases">
        <authorList>
            <person name="Sun Q."/>
            <person name="Ohkuma M."/>
        </authorList>
    </citation>
    <scope>NUCLEOTIDE SEQUENCE</scope>
    <source>
        <strain evidence="2">JCM 4391</strain>
    </source>
</reference>
<organism evidence="2 3">
    <name type="scientific">Streptomyces lavendofoliae</name>
    <dbReference type="NCBI Taxonomy" id="67314"/>
    <lineage>
        <taxon>Bacteria</taxon>
        <taxon>Bacillati</taxon>
        <taxon>Actinomycetota</taxon>
        <taxon>Actinomycetes</taxon>
        <taxon>Kitasatosporales</taxon>
        <taxon>Streptomycetaceae</taxon>
        <taxon>Streptomyces</taxon>
    </lineage>
</organism>
<dbReference type="Proteomes" id="UP000636661">
    <property type="component" value="Unassembled WGS sequence"/>
</dbReference>
<sequence>MNGKRRDRTENMMSRTSAMAGAVLGVVALTGGLAACGGGQSLEERGGPDASGPGGGGKGALVVGSAGFTEANVMAELYAQVLKDAGYSTSVRTVENRELYEPSLEKGEIDVVPEYAATLAEFLNAKVNGPKAAEEKPVASSEVTATVAALEKLAGPRGLKVLPAGEAVDQNAFAVTREFAEKNKLRTLSDLGASKLKVKIAAGDECEIRPFCAPGLKKTYGIDVTGIDPKGVGTPQAKQAVKDGIDQLVLTTTTDATLDGFGLVLLEDDKKLQNADNVLPVVNAKDAGSPEIAAALNKITKALTTEDLVELNRKVDAERAKPADVAKAYLESKGLIGK</sequence>
<protein>
    <submittedName>
        <fullName evidence="2">Glycine/betaine ABC transporter permease</fullName>
    </submittedName>
</protein>
<dbReference type="Pfam" id="PF04069">
    <property type="entry name" value="OpuAC"/>
    <property type="match status" value="1"/>
</dbReference>
<evidence type="ECO:0000259" key="1">
    <source>
        <dbReference type="Pfam" id="PF04069"/>
    </source>
</evidence>
<dbReference type="EMBL" id="BMTP01000003">
    <property type="protein sequence ID" value="GGU30317.1"/>
    <property type="molecule type" value="Genomic_DNA"/>
</dbReference>
<dbReference type="InterPro" id="IPR007210">
    <property type="entry name" value="ABC_Gly_betaine_transp_sub-bd"/>
</dbReference>
<feature type="domain" description="ABC-type glycine betaine transport system substrate-binding" evidence="1">
    <location>
        <begin position="61"/>
        <end position="331"/>
    </location>
</feature>
<accession>A0A918HUS8</accession>
<evidence type="ECO:0000313" key="3">
    <source>
        <dbReference type="Proteomes" id="UP000636661"/>
    </source>
</evidence>
<keyword evidence="3" id="KW-1185">Reference proteome</keyword>
<comment type="caution">
    <text evidence="2">The sequence shown here is derived from an EMBL/GenBank/DDBJ whole genome shotgun (WGS) entry which is preliminary data.</text>
</comment>
<gene>
    <name evidence="2" type="ORF">GCM10010274_16670</name>
</gene>
<dbReference type="GO" id="GO:0022857">
    <property type="term" value="F:transmembrane transporter activity"/>
    <property type="evidence" value="ECO:0007669"/>
    <property type="project" value="InterPro"/>
</dbReference>
<proteinExistence type="predicted"/>